<evidence type="ECO:0000256" key="1">
    <source>
        <dbReference type="ARBA" id="ARBA00022490"/>
    </source>
</evidence>
<evidence type="ECO:0000256" key="3">
    <source>
        <dbReference type="ARBA" id="ARBA00022741"/>
    </source>
</evidence>
<gene>
    <name evidence="8" type="primary">purQ</name>
    <name evidence="8" type="ORF">PXX05_10555</name>
</gene>
<evidence type="ECO:0000313" key="8">
    <source>
        <dbReference type="EMBL" id="WED42358.1"/>
    </source>
</evidence>
<keyword evidence="6" id="KW-0067">ATP-binding</keyword>
<keyword evidence="2 8" id="KW-0436">Ligase</keyword>
<dbReference type="Gene3D" id="3.40.50.880">
    <property type="match status" value="1"/>
</dbReference>
<dbReference type="EC" id="6.3.5.3" evidence="8"/>
<protein>
    <submittedName>
        <fullName evidence="8">Phosphoribosylformylglycinamidine synthase I</fullName>
        <ecNumber evidence="8">6.3.5.3</ecNumber>
    </submittedName>
</protein>
<dbReference type="PANTHER" id="PTHR47552">
    <property type="entry name" value="PHOSPHORIBOSYLFORMYLGLYCINAMIDINE SYNTHASE SUBUNIT PURQ"/>
    <property type="match status" value="1"/>
</dbReference>
<keyword evidence="7" id="KW-0315">Glutamine amidotransferase</keyword>
<reference evidence="8 9" key="1">
    <citation type="submission" date="2023-02" db="EMBL/GenBank/DDBJ databases">
        <title>Genome Sequence of L. cardiaca H63T.</title>
        <authorList>
            <person name="Lopez A.E."/>
            <person name="Cianciotto N.P."/>
        </authorList>
    </citation>
    <scope>NUCLEOTIDE SEQUENCE [LARGE SCALE GENOMIC DNA]</scope>
    <source>
        <strain evidence="8 9">H63</strain>
    </source>
</reference>
<dbReference type="SMART" id="SM01211">
    <property type="entry name" value="GATase_5"/>
    <property type="match status" value="1"/>
</dbReference>
<name>A0ABY8APA7_9GAMM</name>
<dbReference type="GO" id="GO:0004642">
    <property type="term" value="F:phosphoribosylformylglycinamidine synthase activity"/>
    <property type="evidence" value="ECO:0007669"/>
    <property type="project" value="UniProtKB-EC"/>
</dbReference>
<keyword evidence="5" id="KW-0378">Hydrolase</keyword>
<keyword evidence="3" id="KW-0547">Nucleotide-binding</keyword>
<keyword evidence="9" id="KW-1185">Reference proteome</keyword>
<keyword evidence="1" id="KW-0963">Cytoplasm</keyword>
<evidence type="ECO:0000256" key="7">
    <source>
        <dbReference type="ARBA" id="ARBA00022962"/>
    </source>
</evidence>
<dbReference type="InterPro" id="IPR029062">
    <property type="entry name" value="Class_I_gatase-like"/>
</dbReference>
<organism evidence="8 9">
    <name type="scientific">Legionella cardiaca</name>
    <dbReference type="NCBI Taxonomy" id="1071983"/>
    <lineage>
        <taxon>Bacteria</taxon>
        <taxon>Pseudomonadati</taxon>
        <taxon>Pseudomonadota</taxon>
        <taxon>Gammaproteobacteria</taxon>
        <taxon>Legionellales</taxon>
        <taxon>Legionellaceae</taxon>
        <taxon>Legionella</taxon>
    </lineage>
</organism>
<sequence length="418" mass="47166">MIRIGLIQFPGSNCERETALAVKRADMEPIEFLWNESLTKLRDFDGYILVGGFSYEDRSRAGIIAALDPVIQEIKAQSEEGKPVLGICNGAQILVESGMVPGFLDSTNAKIALTENKRVLDGKILGTGFYNAWVNIRQPKYCHTNAFTRHLTPQQIINLPIAHGEGRFIMPDQVLTQLIEKGLHLFQYCDAAGQIIDNFPVNPNGSMASLAAVSNQAGNILAIMPHPERTPNGDLIFRSMRDYILENEQRKTPSLPLLSNNIKPQPLPKPVDYHECVVKLIITDNHALTVEKTLRKLGFPVTVRRFKHWEIDCDSVSILAEVKKSGVLYSERKEKEVSLSESQEHTLTYLVRPKEDLMGQQTVQILKDHYSIESINQIKSGILWQFTSDNNDIHELIDNILSTNIIGNQYAHECYQYR</sequence>
<evidence type="ECO:0000256" key="5">
    <source>
        <dbReference type="ARBA" id="ARBA00022801"/>
    </source>
</evidence>
<dbReference type="EMBL" id="CP119078">
    <property type="protein sequence ID" value="WED42358.1"/>
    <property type="molecule type" value="Genomic_DNA"/>
</dbReference>
<dbReference type="PANTHER" id="PTHR47552:SF1">
    <property type="entry name" value="PHOSPHORIBOSYLFORMYLGLYCINAMIDINE SYNTHASE SUBUNIT PURQ"/>
    <property type="match status" value="1"/>
</dbReference>
<dbReference type="RefSeq" id="WP_275088181.1">
    <property type="nucleotide sequence ID" value="NZ_CP119078.1"/>
</dbReference>
<dbReference type="InterPro" id="IPR010075">
    <property type="entry name" value="PRibForGlyAmidine_synth_PurQ"/>
</dbReference>
<dbReference type="Proteomes" id="UP001222087">
    <property type="component" value="Chromosome"/>
</dbReference>
<evidence type="ECO:0000313" key="9">
    <source>
        <dbReference type="Proteomes" id="UP001222087"/>
    </source>
</evidence>
<dbReference type="Pfam" id="PF13507">
    <property type="entry name" value="GATase_5"/>
    <property type="match status" value="1"/>
</dbReference>
<dbReference type="SUPFAM" id="SSF52317">
    <property type="entry name" value="Class I glutamine amidotransferase-like"/>
    <property type="match status" value="1"/>
</dbReference>
<accession>A0ABY8APA7</accession>
<dbReference type="NCBIfam" id="TIGR01737">
    <property type="entry name" value="FGAM_synth_I"/>
    <property type="match status" value="1"/>
</dbReference>
<evidence type="ECO:0000256" key="4">
    <source>
        <dbReference type="ARBA" id="ARBA00022755"/>
    </source>
</evidence>
<keyword evidence="4" id="KW-0658">Purine biosynthesis</keyword>
<evidence type="ECO:0000256" key="6">
    <source>
        <dbReference type="ARBA" id="ARBA00022840"/>
    </source>
</evidence>
<evidence type="ECO:0000256" key="2">
    <source>
        <dbReference type="ARBA" id="ARBA00022598"/>
    </source>
</evidence>
<dbReference type="PROSITE" id="PS51273">
    <property type="entry name" value="GATASE_TYPE_1"/>
    <property type="match status" value="1"/>
</dbReference>
<proteinExistence type="predicted"/>